<dbReference type="SUPFAM" id="SSF48208">
    <property type="entry name" value="Six-hairpin glycosidases"/>
    <property type="match status" value="1"/>
</dbReference>
<dbReference type="GO" id="GO:0005975">
    <property type="term" value="P:carbohydrate metabolic process"/>
    <property type="evidence" value="ECO:0007669"/>
    <property type="project" value="InterPro"/>
</dbReference>
<dbReference type="RefSeq" id="XP_033457695.1">
    <property type="nucleotide sequence ID" value="XM_033605412.1"/>
</dbReference>
<feature type="signal peptide" evidence="1">
    <location>
        <begin position="1"/>
        <end position="20"/>
    </location>
</feature>
<dbReference type="InterPro" id="IPR008928">
    <property type="entry name" value="6-hairpin_glycosidase_sf"/>
</dbReference>
<dbReference type="Gene3D" id="1.50.10.20">
    <property type="match status" value="1"/>
</dbReference>
<dbReference type="PANTHER" id="PTHR47791">
    <property type="entry name" value="MEIOTICALLY UP-REGULATED GENE 191 PROTEIN"/>
    <property type="match status" value="1"/>
</dbReference>
<dbReference type="PANTHER" id="PTHR47791:SF2">
    <property type="entry name" value="ENDO MANNANASE, GH76 FAMILY (EUROFUNG)"/>
    <property type="match status" value="1"/>
</dbReference>
<gene>
    <name evidence="3" type="ORF">K489DRAFT_382591</name>
</gene>
<evidence type="ECO:0000256" key="1">
    <source>
        <dbReference type="SAM" id="SignalP"/>
    </source>
</evidence>
<keyword evidence="3" id="KW-0378">Hydrolase</keyword>
<evidence type="ECO:0000313" key="2">
    <source>
        <dbReference type="Proteomes" id="UP000504637"/>
    </source>
</evidence>
<dbReference type="GO" id="GO:0016787">
    <property type="term" value="F:hydrolase activity"/>
    <property type="evidence" value="ECO:0007669"/>
    <property type="project" value="UniProtKB-KW"/>
</dbReference>
<protein>
    <submittedName>
        <fullName evidence="3">Glycoside hydrolase family 76 protein</fullName>
    </submittedName>
</protein>
<feature type="chain" id="PRO_5027123586" evidence="1">
    <location>
        <begin position="21"/>
        <end position="550"/>
    </location>
</feature>
<proteinExistence type="predicted"/>
<dbReference type="OrthoDB" id="4104179at2759"/>
<name>A0A6J3LZG6_9PEZI</name>
<keyword evidence="1" id="KW-0732">Signal</keyword>
<dbReference type="Pfam" id="PF03663">
    <property type="entry name" value="Glyco_hydro_76"/>
    <property type="match status" value="1"/>
</dbReference>
<dbReference type="InterPro" id="IPR053169">
    <property type="entry name" value="MUG_Protein"/>
</dbReference>
<keyword evidence="2" id="KW-1185">Reference proteome</keyword>
<reference evidence="3" key="1">
    <citation type="submission" date="2020-01" db="EMBL/GenBank/DDBJ databases">
        <authorList>
            <consortium name="DOE Joint Genome Institute"/>
            <person name="Haridas S."/>
            <person name="Albert R."/>
            <person name="Binder M."/>
            <person name="Bloem J."/>
            <person name="Labutti K."/>
            <person name="Salamov A."/>
            <person name="Andreopoulos B."/>
            <person name="Baker S.E."/>
            <person name="Barry K."/>
            <person name="Bills G."/>
            <person name="Bluhm B.H."/>
            <person name="Cannon C."/>
            <person name="Castanera R."/>
            <person name="Culley D.E."/>
            <person name="Daum C."/>
            <person name="Ezra D."/>
            <person name="Gonzalez J.B."/>
            <person name="Henrissat B."/>
            <person name="Kuo A."/>
            <person name="Liang C."/>
            <person name="Lipzen A."/>
            <person name="Lutzoni F."/>
            <person name="Magnuson J."/>
            <person name="Mondo S."/>
            <person name="Nolan M."/>
            <person name="Ohm R."/>
            <person name="Pangilinan J."/>
            <person name="Park H.-J."/>
            <person name="Ramirez L."/>
            <person name="Alfaro M."/>
            <person name="Sun H."/>
            <person name="Tritt A."/>
            <person name="Yoshinaga Y."/>
            <person name="Zwiers L.-H."/>
            <person name="Turgeon B.G."/>
            <person name="Goodwin S.B."/>
            <person name="Spatafora J.W."/>
            <person name="Crous P.W."/>
            <person name="Grigoriev I.V."/>
        </authorList>
    </citation>
    <scope>NUCLEOTIDE SEQUENCE</scope>
    <source>
        <strain evidence="3">CBS 342.82</strain>
    </source>
</reference>
<dbReference type="InterPro" id="IPR005198">
    <property type="entry name" value="Glyco_hydro_76"/>
</dbReference>
<accession>A0A6J3LZG6</accession>
<reference evidence="3" key="2">
    <citation type="submission" date="2020-04" db="EMBL/GenBank/DDBJ databases">
        <authorList>
            <consortium name="NCBI Genome Project"/>
        </authorList>
    </citation>
    <scope>NUCLEOTIDE SEQUENCE</scope>
    <source>
        <strain evidence="3">CBS 342.82</strain>
    </source>
</reference>
<reference evidence="3" key="3">
    <citation type="submission" date="2025-08" db="UniProtKB">
        <authorList>
            <consortium name="RefSeq"/>
        </authorList>
    </citation>
    <scope>IDENTIFICATION</scope>
    <source>
        <strain evidence="3">CBS 342.82</strain>
    </source>
</reference>
<sequence length="550" mass="61348">MRLREAFAILLGASASVVRGEGFWDGWQPSLGPAWQWTGLRSSDGGYWLNATEEVLGDVQDLYWNGTSWPSTIQWIGAVINTIVTSAVETFGDALQETNTDEDVSRFQADIQKYFTQIEAYYGSEDTIQIFGAAYDDAQWVVLEWLEVIKLMKNYQPYLGPTTDSSVLARFAHRAHVFYNIVQNHFDTSTCGGGITWNPALLPYKNAITNELFISSSIGMYLYFPGDNDTDPYPAPNYITQTGKILPELQYVTAYDMTFLNNAVQEYQWFKGQNFTNSQGLIVDGFHISAGQTSCDERNEMVYTYNQGVLLSGLRGLWEATGDASYLTDGYGYISTAIEATGWNAENDTTANEWAGLGRNGIMEDYCDSHGDCSQDATIFKGVYFHHLSLFCEPLPEQTALIPGVTYIAPAELAAQHRSQCSSYRAWIEHNAHAALSSRDTSYRIGQWWGASFFDALVQAETPRPVTVPLNSTDYRNKPWVLTGSPWTCTDAVSCATYEQSTPSSDDSITVHRRNELQDRQANVNVQKTTVETQAQGLAVVDAAAKFLMR</sequence>
<evidence type="ECO:0000313" key="3">
    <source>
        <dbReference type="RefSeq" id="XP_033457695.1"/>
    </source>
</evidence>
<dbReference type="GeneID" id="54363212"/>
<dbReference type="AlphaFoldDB" id="A0A6J3LZG6"/>
<organism evidence="3">
    <name type="scientific">Dissoconium aciculare CBS 342.82</name>
    <dbReference type="NCBI Taxonomy" id="1314786"/>
    <lineage>
        <taxon>Eukaryota</taxon>
        <taxon>Fungi</taxon>
        <taxon>Dikarya</taxon>
        <taxon>Ascomycota</taxon>
        <taxon>Pezizomycotina</taxon>
        <taxon>Dothideomycetes</taxon>
        <taxon>Dothideomycetidae</taxon>
        <taxon>Mycosphaerellales</taxon>
        <taxon>Dissoconiaceae</taxon>
        <taxon>Dissoconium</taxon>
    </lineage>
</organism>
<dbReference type="Proteomes" id="UP000504637">
    <property type="component" value="Unplaced"/>
</dbReference>